<dbReference type="PANTHER" id="PTHR43326">
    <property type="entry name" value="METHIONYL-TRNA SYNTHETASE"/>
    <property type="match status" value="1"/>
</dbReference>
<dbReference type="Gene3D" id="3.40.50.620">
    <property type="entry name" value="HUPs"/>
    <property type="match status" value="1"/>
</dbReference>
<keyword evidence="9 11" id="KW-0030">Aminoacyl-tRNA synthetase</keyword>
<evidence type="ECO:0000256" key="2">
    <source>
        <dbReference type="ARBA" id="ARBA00012838"/>
    </source>
</evidence>
<comment type="similarity">
    <text evidence="11">Belongs to the class-I aminoacyl-tRNA synthetase family.</text>
</comment>
<keyword evidence="14" id="KW-1185">Reference proteome</keyword>
<dbReference type="PROSITE" id="PS00178">
    <property type="entry name" value="AA_TRNA_LIGASE_I"/>
    <property type="match status" value="1"/>
</dbReference>
<gene>
    <name evidence="13" type="primary">metG</name>
    <name evidence="13" type="ORF">ACFO4E_25350</name>
</gene>
<evidence type="ECO:0000313" key="14">
    <source>
        <dbReference type="Proteomes" id="UP001595923"/>
    </source>
</evidence>
<keyword evidence="6 11" id="KW-0547">Nucleotide-binding</keyword>
<dbReference type="InterPro" id="IPR014729">
    <property type="entry name" value="Rossmann-like_a/b/a_fold"/>
</dbReference>
<dbReference type="InterPro" id="IPR023457">
    <property type="entry name" value="Met-tRNA_synth_2"/>
</dbReference>
<dbReference type="InterPro" id="IPR033911">
    <property type="entry name" value="MetRS_core"/>
</dbReference>
<evidence type="ECO:0000256" key="5">
    <source>
        <dbReference type="ARBA" id="ARBA00022598"/>
    </source>
</evidence>
<dbReference type="Pfam" id="PF09334">
    <property type="entry name" value="tRNA-synt_1g"/>
    <property type="match status" value="2"/>
</dbReference>
<evidence type="ECO:0000256" key="1">
    <source>
        <dbReference type="ARBA" id="ARBA00003314"/>
    </source>
</evidence>
<dbReference type="PRINTS" id="PR01041">
    <property type="entry name" value="TRNASYNTHMET"/>
</dbReference>
<comment type="caution">
    <text evidence="13">The sequence shown here is derived from an EMBL/GenBank/DDBJ whole genome shotgun (WGS) entry which is preliminary data.</text>
</comment>
<reference evidence="14" key="1">
    <citation type="journal article" date="2019" name="Int. J. Syst. Evol. Microbiol.">
        <title>The Global Catalogue of Microorganisms (GCM) 10K type strain sequencing project: providing services to taxonomists for standard genome sequencing and annotation.</title>
        <authorList>
            <consortium name="The Broad Institute Genomics Platform"/>
            <consortium name="The Broad Institute Genome Sequencing Center for Infectious Disease"/>
            <person name="Wu L."/>
            <person name="Ma J."/>
        </authorList>
    </citation>
    <scope>NUCLEOTIDE SEQUENCE [LARGE SCALE GENOMIC DNA]</scope>
    <source>
        <strain evidence="14">XZYJ18</strain>
    </source>
</reference>
<evidence type="ECO:0000256" key="10">
    <source>
        <dbReference type="ARBA" id="ARBA00030904"/>
    </source>
</evidence>
<evidence type="ECO:0000256" key="8">
    <source>
        <dbReference type="ARBA" id="ARBA00022917"/>
    </source>
</evidence>
<dbReference type="Gene3D" id="2.170.220.10">
    <property type="match status" value="1"/>
</dbReference>
<dbReference type="Proteomes" id="UP001595923">
    <property type="component" value="Unassembled WGS sequence"/>
</dbReference>
<evidence type="ECO:0000256" key="4">
    <source>
        <dbReference type="ARBA" id="ARBA00022490"/>
    </source>
</evidence>
<dbReference type="InterPro" id="IPR015413">
    <property type="entry name" value="Methionyl/Leucyl_tRNA_Synth"/>
</dbReference>
<dbReference type="InterPro" id="IPR014758">
    <property type="entry name" value="Met-tRNA_synth"/>
</dbReference>
<dbReference type="PANTHER" id="PTHR43326:SF1">
    <property type="entry name" value="METHIONINE--TRNA LIGASE, MITOCHONDRIAL"/>
    <property type="match status" value="1"/>
</dbReference>
<accession>A0ABV9E3D9</accession>
<keyword evidence="8 11" id="KW-0648">Protein biosynthesis</keyword>
<dbReference type="NCBIfam" id="TIGR00398">
    <property type="entry name" value="metG"/>
    <property type="match status" value="1"/>
</dbReference>
<protein>
    <recommendedName>
        <fullName evidence="3">Methionine--tRNA ligase</fullName>
        <ecNumber evidence="2">6.1.1.10</ecNumber>
    </recommendedName>
    <alternativeName>
        <fullName evidence="10">Methionyl-tRNA synthetase</fullName>
    </alternativeName>
</protein>
<dbReference type="CDD" id="cd00814">
    <property type="entry name" value="MetRS_core"/>
    <property type="match status" value="1"/>
</dbReference>
<evidence type="ECO:0000259" key="12">
    <source>
        <dbReference type="Pfam" id="PF09334"/>
    </source>
</evidence>
<sequence>MSRYHVTTAIPYVNGRPHIGHALELVQADTLARYRRLLGDEVRSQTGTDDNSLKSVHSAEAAGIGTREYVARAARAFLDLREPLELSFTDSVQTGSDPRHRPGVEKLWTACADRGDLYRGSYSGRYCTACEQFYTRAELAGGLCPEHGWPPEHVEEENWFFRLSRYQDRLRGLIAGDTLRVRPEKRKREVLAFIDSGLADISVSRGRERARGWGIPVPGDPEQVVYVWFDALANYITGPGYGTDDAAFTHWWTRADERVHVVGKGIVRFHAVHWPALLLSAGLRPPTEILVHDYLTENGRKISKSAGTGADPAELARRFGPDALRWWLLRDVAPSDDTDYGDRRLIGRYNEDLANNVGNLVHRTAAMVTRYRSGAVPAIVDGDGAGPGAILAHARRQASADVHRALAVADFRAAARAVTDLAGAGNRAVEAYAPWAPARAERERGTSTRALDGVLAELVVTGRLLARLLGPFLPAAAEKITAQLTGAGGTIGVPAPIFRRLDPDALGG</sequence>
<dbReference type="SUPFAM" id="SSF47323">
    <property type="entry name" value="Anticodon-binding domain of a subclass of class I aminoacyl-tRNA synthetases"/>
    <property type="match status" value="1"/>
</dbReference>
<evidence type="ECO:0000256" key="11">
    <source>
        <dbReference type="RuleBase" id="RU363039"/>
    </source>
</evidence>
<organism evidence="13 14">
    <name type="scientific">Nocardiopsis mangrovi</name>
    <dbReference type="NCBI Taxonomy" id="1179818"/>
    <lineage>
        <taxon>Bacteria</taxon>
        <taxon>Bacillati</taxon>
        <taxon>Actinomycetota</taxon>
        <taxon>Actinomycetes</taxon>
        <taxon>Streptosporangiales</taxon>
        <taxon>Nocardiopsidaceae</taxon>
        <taxon>Nocardiopsis</taxon>
    </lineage>
</organism>
<proteinExistence type="inferred from homology"/>
<feature type="domain" description="Methionyl/Leucyl tRNA synthetase" evidence="12">
    <location>
        <begin position="5"/>
        <end position="146"/>
    </location>
</feature>
<keyword evidence="4" id="KW-0963">Cytoplasm</keyword>
<evidence type="ECO:0000256" key="3">
    <source>
        <dbReference type="ARBA" id="ARBA00018753"/>
    </source>
</evidence>
<dbReference type="Gene3D" id="1.10.730.10">
    <property type="entry name" value="Isoleucyl-tRNA Synthetase, Domain 1"/>
    <property type="match status" value="1"/>
</dbReference>
<name>A0ABV9E3D9_9ACTN</name>
<comment type="function">
    <text evidence="1">Is required not only for elongation of protein synthesis but also for the initiation of all mRNA translation through initiator tRNA(fMet) aminoacylation.</text>
</comment>
<dbReference type="GO" id="GO:0004825">
    <property type="term" value="F:methionine-tRNA ligase activity"/>
    <property type="evidence" value="ECO:0007669"/>
    <property type="project" value="UniProtKB-EC"/>
</dbReference>
<dbReference type="EMBL" id="JBHSFQ010000033">
    <property type="protein sequence ID" value="MFC4565197.1"/>
    <property type="molecule type" value="Genomic_DNA"/>
</dbReference>
<dbReference type="SUPFAM" id="SSF52374">
    <property type="entry name" value="Nucleotidylyl transferase"/>
    <property type="match status" value="1"/>
</dbReference>
<dbReference type="InterPro" id="IPR001412">
    <property type="entry name" value="aa-tRNA-synth_I_CS"/>
</dbReference>
<keyword evidence="5 11" id="KW-0436">Ligase</keyword>
<evidence type="ECO:0000313" key="13">
    <source>
        <dbReference type="EMBL" id="MFC4565197.1"/>
    </source>
</evidence>
<evidence type="ECO:0000256" key="7">
    <source>
        <dbReference type="ARBA" id="ARBA00022840"/>
    </source>
</evidence>
<dbReference type="InterPro" id="IPR009080">
    <property type="entry name" value="tRNAsynth_Ia_anticodon-bd"/>
</dbReference>
<feature type="domain" description="Methionyl/Leucyl tRNA synthetase" evidence="12">
    <location>
        <begin position="151"/>
        <end position="364"/>
    </location>
</feature>
<evidence type="ECO:0000256" key="6">
    <source>
        <dbReference type="ARBA" id="ARBA00022741"/>
    </source>
</evidence>
<dbReference type="RefSeq" id="WP_378578946.1">
    <property type="nucleotide sequence ID" value="NZ_JBHSFQ010000033.1"/>
</dbReference>
<keyword evidence="7 11" id="KW-0067">ATP-binding</keyword>
<dbReference type="EC" id="6.1.1.10" evidence="2"/>
<evidence type="ECO:0000256" key="9">
    <source>
        <dbReference type="ARBA" id="ARBA00023146"/>
    </source>
</evidence>